<comment type="similarity">
    <text evidence="1">Belongs to the 'phage' integrase family.</text>
</comment>
<dbReference type="InterPro" id="IPR002104">
    <property type="entry name" value="Integrase_catalytic"/>
</dbReference>
<sequence>MIESAQIKFSSSPSLEFNPTEFFASDIWTAENLGLRVHPGNTESKLYFHRIKQKWLKDLVKKYIFYRSINLQFSSLCRNLKALKNFGLFLAKFLPELINANQINEKTLNEYYIYLKQKQFKPSHLKKELITLKVFLDVGNTQDWFNVSYRFLNDWIATANREIKVIPRFIPNDVLQQLNQHLEALPEPVQRMVLVIQECGLRVSELVGLNFNCLQEDAKGGWFIKFIRWKMKKEDIIPISNELAGVIKAQQNYIIKELGQNYKYLFCTSSQHFNNKDLADFNPQPQIMISQRFNDYLNWLAKKFEIRDSSQEIWHFQSHQFRHTVGTKMINNNVPHHIIQRYLGHSSPAMTSVYARIMDSTLKQEIKNYHSKVVNISGQVMESKFPELDNDTELQWMKKQVLGEVLGEVLAHGYCALPAHLDCSKGNACLQCGDFRTTKEFLDKHKEHQERTRKALEVATNNNWKRQVQINEEVLSNLNKIIDELEKDSHE</sequence>
<dbReference type="SUPFAM" id="SSF56349">
    <property type="entry name" value="DNA breaking-rejoining enzymes"/>
    <property type="match status" value="1"/>
</dbReference>
<dbReference type="Proteomes" id="UP000010474">
    <property type="component" value="Chromosome"/>
</dbReference>
<dbReference type="GO" id="GO:0006310">
    <property type="term" value="P:DNA recombination"/>
    <property type="evidence" value="ECO:0007669"/>
    <property type="project" value="UniProtKB-KW"/>
</dbReference>
<dbReference type="InterPro" id="IPR050090">
    <property type="entry name" value="Tyrosine_recombinase_XerCD"/>
</dbReference>
<dbReference type="OrthoDB" id="568347at2"/>
<evidence type="ECO:0000313" key="6">
    <source>
        <dbReference type="Proteomes" id="UP000010474"/>
    </source>
</evidence>
<dbReference type="KEGG" id="acy:Anacy_1183"/>
<accession>K9ZDD4</accession>
<name>K9ZDD4_ANACC</name>
<evidence type="ECO:0000256" key="1">
    <source>
        <dbReference type="ARBA" id="ARBA00008857"/>
    </source>
</evidence>
<dbReference type="Gene3D" id="1.10.150.130">
    <property type="match status" value="1"/>
</dbReference>
<dbReference type="InterPro" id="IPR013762">
    <property type="entry name" value="Integrase-like_cat_sf"/>
</dbReference>
<evidence type="ECO:0000259" key="4">
    <source>
        <dbReference type="PROSITE" id="PS51898"/>
    </source>
</evidence>
<gene>
    <name evidence="5" type="ordered locus">Anacy_1183</name>
</gene>
<dbReference type="EMBL" id="CP003659">
    <property type="protein sequence ID" value="AFZ56734.1"/>
    <property type="molecule type" value="Genomic_DNA"/>
</dbReference>
<proteinExistence type="inferred from homology"/>
<dbReference type="RefSeq" id="WP_015213386.1">
    <property type="nucleotide sequence ID" value="NC_019771.1"/>
</dbReference>
<dbReference type="PANTHER" id="PTHR30349">
    <property type="entry name" value="PHAGE INTEGRASE-RELATED"/>
    <property type="match status" value="1"/>
</dbReference>
<keyword evidence="3" id="KW-0233">DNA recombination</keyword>
<dbReference type="PROSITE" id="PS51898">
    <property type="entry name" value="TYR_RECOMBINASE"/>
    <property type="match status" value="1"/>
</dbReference>
<organism evidence="5 6">
    <name type="scientific">Anabaena cylindrica (strain ATCC 27899 / PCC 7122)</name>
    <dbReference type="NCBI Taxonomy" id="272123"/>
    <lineage>
        <taxon>Bacteria</taxon>
        <taxon>Bacillati</taxon>
        <taxon>Cyanobacteriota</taxon>
        <taxon>Cyanophyceae</taxon>
        <taxon>Nostocales</taxon>
        <taxon>Nostocaceae</taxon>
        <taxon>Anabaena</taxon>
    </lineage>
</organism>
<dbReference type="PATRIC" id="fig|272123.3.peg.1291"/>
<dbReference type="PANTHER" id="PTHR30349:SF64">
    <property type="entry name" value="PROPHAGE INTEGRASE INTD-RELATED"/>
    <property type="match status" value="1"/>
</dbReference>
<keyword evidence="6" id="KW-1185">Reference proteome</keyword>
<dbReference type="GO" id="GO:0015074">
    <property type="term" value="P:DNA integration"/>
    <property type="evidence" value="ECO:0007669"/>
    <property type="project" value="InterPro"/>
</dbReference>
<evidence type="ECO:0000256" key="2">
    <source>
        <dbReference type="ARBA" id="ARBA00023125"/>
    </source>
</evidence>
<dbReference type="HOGENOM" id="CLU_030252_1_1_3"/>
<dbReference type="InterPro" id="IPR011010">
    <property type="entry name" value="DNA_brk_join_enz"/>
</dbReference>
<protein>
    <submittedName>
        <fullName evidence="5">Integrase family protein</fullName>
    </submittedName>
</protein>
<dbReference type="InterPro" id="IPR010998">
    <property type="entry name" value="Integrase_recombinase_N"/>
</dbReference>
<dbReference type="AlphaFoldDB" id="K9ZDD4"/>
<evidence type="ECO:0000256" key="3">
    <source>
        <dbReference type="ARBA" id="ARBA00023172"/>
    </source>
</evidence>
<dbReference type="Gene3D" id="1.10.443.10">
    <property type="entry name" value="Intergrase catalytic core"/>
    <property type="match status" value="1"/>
</dbReference>
<reference evidence="6" key="1">
    <citation type="journal article" date="2013" name="Proc. Natl. Acad. Sci. U.S.A.">
        <title>Improving the coverage of the cyanobacterial phylum using diversity-driven genome sequencing.</title>
        <authorList>
            <person name="Shih P.M."/>
            <person name="Wu D."/>
            <person name="Latifi A."/>
            <person name="Axen S.D."/>
            <person name="Fewer D.P."/>
            <person name="Talla E."/>
            <person name="Calteau A."/>
            <person name="Cai F."/>
            <person name="Tandeau de Marsac N."/>
            <person name="Rippka R."/>
            <person name="Herdman M."/>
            <person name="Sivonen K."/>
            <person name="Coursin T."/>
            <person name="Laurent T."/>
            <person name="Goodwin L."/>
            <person name="Nolan M."/>
            <person name="Davenport K.W."/>
            <person name="Han C.S."/>
            <person name="Rubin E.M."/>
            <person name="Eisen J.A."/>
            <person name="Woyke T."/>
            <person name="Gugger M."/>
            <person name="Kerfeld C.A."/>
        </authorList>
    </citation>
    <scope>NUCLEOTIDE SEQUENCE [LARGE SCALE GENOMIC DNA]</scope>
    <source>
        <strain evidence="6">ATCC 27899 / PCC 7122</strain>
    </source>
</reference>
<dbReference type="STRING" id="272123.Anacy_1183"/>
<keyword evidence="2" id="KW-0238">DNA-binding</keyword>
<dbReference type="Pfam" id="PF00589">
    <property type="entry name" value="Phage_integrase"/>
    <property type="match status" value="1"/>
</dbReference>
<evidence type="ECO:0000313" key="5">
    <source>
        <dbReference type="EMBL" id="AFZ56734.1"/>
    </source>
</evidence>
<dbReference type="eggNOG" id="COG0582">
    <property type="taxonomic scope" value="Bacteria"/>
</dbReference>
<dbReference type="GO" id="GO:0003677">
    <property type="term" value="F:DNA binding"/>
    <property type="evidence" value="ECO:0007669"/>
    <property type="project" value="UniProtKB-KW"/>
</dbReference>
<feature type="domain" description="Tyr recombinase" evidence="4">
    <location>
        <begin position="165"/>
        <end position="367"/>
    </location>
</feature>